<accession>A0A077WWD1</accession>
<name>A0A077WWD1_9FUNG</name>
<proteinExistence type="predicted"/>
<organism evidence="1">
    <name type="scientific">Lichtheimia ramosa</name>
    <dbReference type="NCBI Taxonomy" id="688394"/>
    <lineage>
        <taxon>Eukaryota</taxon>
        <taxon>Fungi</taxon>
        <taxon>Fungi incertae sedis</taxon>
        <taxon>Mucoromycota</taxon>
        <taxon>Mucoromycotina</taxon>
        <taxon>Mucoromycetes</taxon>
        <taxon>Mucorales</taxon>
        <taxon>Lichtheimiaceae</taxon>
        <taxon>Lichtheimia</taxon>
    </lineage>
</organism>
<dbReference type="OrthoDB" id="10378450at2759"/>
<dbReference type="AlphaFoldDB" id="A0A077WWD1"/>
<gene>
    <name evidence="1" type="ORF">LRAMOSA03757</name>
</gene>
<protein>
    <submittedName>
        <fullName evidence="1">Uncharacterized protein</fullName>
    </submittedName>
</protein>
<evidence type="ECO:0000313" key="1">
    <source>
        <dbReference type="EMBL" id="CDS11494.1"/>
    </source>
</evidence>
<reference evidence="1" key="1">
    <citation type="journal article" date="2014" name="Genome Announc.">
        <title>De novo whole-genome sequence and genome annotation of Lichtheimia ramosa.</title>
        <authorList>
            <person name="Linde J."/>
            <person name="Schwartze V."/>
            <person name="Binder U."/>
            <person name="Lass-Florl C."/>
            <person name="Voigt K."/>
            <person name="Horn F."/>
        </authorList>
    </citation>
    <scope>NUCLEOTIDE SEQUENCE</scope>
    <source>
        <strain evidence="1">JMRC FSU:6197</strain>
    </source>
</reference>
<dbReference type="EMBL" id="LK023346">
    <property type="protein sequence ID" value="CDS11494.1"/>
    <property type="molecule type" value="Genomic_DNA"/>
</dbReference>
<sequence length="89" mass="10142">MAEHKNKFYKYDEALKLKHPNEDSIAKTHNARPTSMNFVFDSVDDAGEFAKEVIQKKSGDNVFKAEKSFTNPRSGENLPKDYSESCIIL</sequence>